<evidence type="ECO:0000256" key="2">
    <source>
        <dbReference type="ARBA" id="ARBA00023002"/>
    </source>
</evidence>
<comment type="caution">
    <text evidence="3">The sequence shown here is derived from an EMBL/GenBank/DDBJ whole genome shotgun (WGS) entry which is preliminary data.</text>
</comment>
<dbReference type="PANTHER" id="PTHR44196:SF3">
    <property type="entry name" value="SHORT CHAIN DEHYDROGENASE FAMILY PROTEIN"/>
    <property type="match status" value="1"/>
</dbReference>
<dbReference type="Gene3D" id="3.40.50.720">
    <property type="entry name" value="NAD(P)-binding Rossmann-like Domain"/>
    <property type="match status" value="1"/>
</dbReference>
<evidence type="ECO:0000313" key="3">
    <source>
        <dbReference type="EMBL" id="KIX85033.1"/>
    </source>
</evidence>
<dbReference type="GO" id="GO:0016491">
    <property type="term" value="F:oxidoreductase activity"/>
    <property type="evidence" value="ECO:0007669"/>
    <property type="project" value="UniProtKB-KW"/>
</dbReference>
<dbReference type="SUPFAM" id="SSF51735">
    <property type="entry name" value="NAD(P)-binding Rossmann-fold domains"/>
    <property type="match status" value="1"/>
</dbReference>
<evidence type="ECO:0000256" key="1">
    <source>
        <dbReference type="ARBA" id="ARBA00006484"/>
    </source>
</evidence>
<proteinExistence type="inferred from homology"/>
<reference evidence="3 4" key="1">
    <citation type="journal article" date="2013" name="Proc. Natl. Acad. Sci. U.S.A.">
        <title>Candidate phylum TM6 genome recovered from a hospital sink biofilm provides genomic insights into this uncultivated phylum.</title>
        <authorList>
            <person name="McLean J.S."/>
            <person name="Lombardo M.J."/>
            <person name="Badger J.H."/>
            <person name="Edlund A."/>
            <person name="Novotny M."/>
            <person name="Yee-Greenbaum J."/>
            <person name="Vyahhi N."/>
            <person name="Hall A.P."/>
            <person name="Yang Y."/>
            <person name="Dupont C.L."/>
            <person name="Ziegler M.G."/>
            <person name="Chitsaz H."/>
            <person name="Allen A.E."/>
            <person name="Yooseph S."/>
            <person name="Tesler G."/>
            <person name="Pevzner P.A."/>
            <person name="Friedman R.M."/>
            <person name="Nealson K.H."/>
            <person name="Venter J.C."/>
            <person name="Lasken R.S."/>
        </authorList>
    </citation>
    <scope>NUCLEOTIDE SEQUENCE [LARGE SCALE GENOMIC DNA]</scope>
    <source>
        <strain evidence="3 4">TM6SC1</strain>
    </source>
</reference>
<gene>
    <name evidence="3" type="ORF">J120_03730</name>
</gene>
<dbReference type="InterPro" id="IPR036291">
    <property type="entry name" value="NAD(P)-bd_dom_sf"/>
</dbReference>
<protein>
    <recommendedName>
        <fullName evidence="5">Oxidoreductase</fullName>
    </recommendedName>
</protein>
<comment type="similarity">
    <text evidence="1">Belongs to the short-chain dehydrogenases/reductases (SDR) family.</text>
</comment>
<dbReference type="STRING" id="1306947.J120_03730"/>
<sequence length="278" mass="31338">MKRFLLYVPILITLFPSIYAHTLAQPLKAIIIDSCTTLGSQIASNLASQGYQIYLAVNKPDELNDLCEQFPTQIRATSIDITKIAKARNTIDSLVQQLNGIDVIIVCTGICPEEARDNNLKKDGKWKIEKETLDHNVLGCTAFIQKGMLHFLTQGYGQIIVLTSLDVNQSNTQCPSYSASMAFLSNYISSLQKLCQENKNSVIITEIRPGPICKDISANASFWHIPIEVIAYDICQAIENGSTLVYSSNKWRIINLIRHYMPEWLYTKLHLPQVHYSR</sequence>
<dbReference type="Proteomes" id="UP000032214">
    <property type="component" value="Unassembled WGS sequence"/>
</dbReference>
<dbReference type="EMBL" id="ARQD01000003">
    <property type="protein sequence ID" value="KIX85033.1"/>
    <property type="molecule type" value="Genomic_DNA"/>
</dbReference>
<dbReference type="GO" id="GO:0016020">
    <property type="term" value="C:membrane"/>
    <property type="evidence" value="ECO:0007669"/>
    <property type="project" value="TreeGrafter"/>
</dbReference>
<dbReference type="eggNOG" id="COG0300">
    <property type="taxonomic scope" value="Bacteria"/>
</dbReference>
<dbReference type="Pfam" id="PF00106">
    <property type="entry name" value="adh_short"/>
    <property type="match status" value="1"/>
</dbReference>
<dbReference type="AlphaFoldDB" id="A0A0D2JKX3"/>
<keyword evidence="4" id="KW-1185">Reference proteome</keyword>
<name>A0A0D2JKX3_9BACT</name>
<dbReference type="InterPro" id="IPR002347">
    <property type="entry name" value="SDR_fam"/>
</dbReference>
<organism evidence="3 4">
    <name type="scientific">candidate division TM6 bacterium JCVI TM6SC1</name>
    <dbReference type="NCBI Taxonomy" id="1306947"/>
    <lineage>
        <taxon>Bacteria</taxon>
        <taxon>Candidatus Babelota</taxon>
        <taxon>Vermiphilus</taxon>
    </lineage>
</organism>
<dbReference type="PANTHER" id="PTHR44196">
    <property type="entry name" value="DEHYDROGENASE/REDUCTASE SDR FAMILY MEMBER 7B"/>
    <property type="match status" value="1"/>
</dbReference>
<evidence type="ECO:0000313" key="4">
    <source>
        <dbReference type="Proteomes" id="UP000032214"/>
    </source>
</evidence>
<evidence type="ECO:0008006" key="5">
    <source>
        <dbReference type="Google" id="ProtNLM"/>
    </source>
</evidence>
<accession>A0A0D2JKX3</accession>
<keyword evidence="2" id="KW-0560">Oxidoreductase</keyword>